<keyword evidence="4" id="KW-1185">Reference proteome</keyword>
<protein>
    <recommendedName>
        <fullName evidence="2">NADP-dependent oxidoreductase domain-containing protein</fullName>
    </recommendedName>
</protein>
<name>A0A5K7YMP4_9BACT</name>
<gene>
    <name evidence="3" type="ORF">DSCA_40180</name>
</gene>
<dbReference type="SUPFAM" id="SSF51430">
    <property type="entry name" value="NAD(P)-linked oxidoreductase"/>
    <property type="match status" value="1"/>
</dbReference>
<feature type="domain" description="NADP-dependent oxidoreductase" evidence="2">
    <location>
        <begin position="2"/>
        <end position="63"/>
    </location>
</feature>
<evidence type="ECO:0000256" key="1">
    <source>
        <dbReference type="ARBA" id="ARBA00023002"/>
    </source>
</evidence>
<dbReference type="Pfam" id="PF00248">
    <property type="entry name" value="Aldo_ket_red"/>
    <property type="match status" value="1"/>
</dbReference>
<evidence type="ECO:0000313" key="4">
    <source>
        <dbReference type="Proteomes" id="UP000427906"/>
    </source>
</evidence>
<reference evidence="3 4" key="1">
    <citation type="submission" date="2019-11" db="EMBL/GenBank/DDBJ databases">
        <title>Comparative genomics of hydrocarbon-degrading Desulfosarcina strains.</title>
        <authorList>
            <person name="Watanabe M."/>
            <person name="Kojima H."/>
            <person name="Fukui M."/>
        </authorList>
    </citation>
    <scope>NUCLEOTIDE SEQUENCE [LARGE SCALE GENOMIC DNA]</scope>
    <source>
        <strain evidence="3 4">PL12</strain>
    </source>
</reference>
<evidence type="ECO:0000259" key="2">
    <source>
        <dbReference type="Pfam" id="PF00248"/>
    </source>
</evidence>
<dbReference type="Proteomes" id="UP000427906">
    <property type="component" value="Chromosome"/>
</dbReference>
<dbReference type="KEGG" id="dalk:DSCA_40180"/>
<dbReference type="RefSeq" id="WP_155318062.1">
    <property type="nucleotide sequence ID" value="NZ_AP021874.1"/>
</dbReference>
<dbReference type="PANTHER" id="PTHR43625">
    <property type="entry name" value="AFLATOXIN B1 ALDEHYDE REDUCTASE"/>
    <property type="match status" value="1"/>
</dbReference>
<proteinExistence type="predicted"/>
<dbReference type="PANTHER" id="PTHR43625:SF40">
    <property type="entry name" value="ALDO-KETO REDUCTASE YAKC [NADP(+)]"/>
    <property type="match status" value="1"/>
</dbReference>
<dbReference type="OrthoDB" id="5328358at2"/>
<dbReference type="EMBL" id="AP021874">
    <property type="protein sequence ID" value="BBO70088.1"/>
    <property type="molecule type" value="Genomic_DNA"/>
</dbReference>
<dbReference type="GO" id="GO:0005737">
    <property type="term" value="C:cytoplasm"/>
    <property type="evidence" value="ECO:0007669"/>
    <property type="project" value="TreeGrafter"/>
</dbReference>
<dbReference type="Gene3D" id="3.20.20.100">
    <property type="entry name" value="NADP-dependent oxidoreductase domain"/>
    <property type="match status" value="1"/>
</dbReference>
<dbReference type="InterPro" id="IPR050791">
    <property type="entry name" value="Aldo-Keto_reductase"/>
</dbReference>
<accession>A0A5K7YMP4</accession>
<sequence length="69" mass="7683">MKAHAAHPVTCIQPEYALFTRDVEAGLLPVLRQNGIGFVSYSPLGRGLRAGKLTRESIQDDEDFRRLLS</sequence>
<dbReference type="InterPro" id="IPR023210">
    <property type="entry name" value="NADP_OxRdtase_dom"/>
</dbReference>
<dbReference type="AlphaFoldDB" id="A0A5K7YMP4"/>
<organism evidence="3 4">
    <name type="scientific">Desulfosarcina alkanivorans</name>
    <dbReference type="NCBI Taxonomy" id="571177"/>
    <lineage>
        <taxon>Bacteria</taxon>
        <taxon>Pseudomonadati</taxon>
        <taxon>Thermodesulfobacteriota</taxon>
        <taxon>Desulfobacteria</taxon>
        <taxon>Desulfobacterales</taxon>
        <taxon>Desulfosarcinaceae</taxon>
        <taxon>Desulfosarcina</taxon>
    </lineage>
</organism>
<dbReference type="GO" id="GO:0016491">
    <property type="term" value="F:oxidoreductase activity"/>
    <property type="evidence" value="ECO:0007669"/>
    <property type="project" value="UniProtKB-KW"/>
</dbReference>
<evidence type="ECO:0000313" key="3">
    <source>
        <dbReference type="EMBL" id="BBO70088.1"/>
    </source>
</evidence>
<dbReference type="InterPro" id="IPR036812">
    <property type="entry name" value="NAD(P)_OxRdtase_dom_sf"/>
</dbReference>
<keyword evidence="1" id="KW-0560">Oxidoreductase</keyword>